<protein>
    <submittedName>
        <fullName evidence="2">Glycosyltransferase</fullName>
    </submittedName>
</protein>
<accession>A0A6M6E4I2</accession>
<dbReference type="Pfam" id="PF00535">
    <property type="entry name" value="Glycos_transf_2"/>
    <property type="match status" value="1"/>
</dbReference>
<dbReference type="SUPFAM" id="SSF53448">
    <property type="entry name" value="Nucleotide-diphospho-sugar transferases"/>
    <property type="match status" value="1"/>
</dbReference>
<keyword evidence="2" id="KW-0808">Transferase</keyword>
<dbReference type="Gene3D" id="3.90.550.10">
    <property type="entry name" value="Spore Coat Polysaccharide Biosynthesis Protein SpsA, Chain A"/>
    <property type="match status" value="1"/>
</dbReference>
<dbReference type="PANTHER" id="PTHR43630">
    <property type="entry name" value="POLY-BETA-1,6-N-ACETYL-D-GLUCOSAMINE SYNTHASE"/>
    <property type="match status" value="1"/>
</dbReference>
<dbReference type="InterPro" id="IPR001173">
    <property type="entry name" value="Glyco_trans_2-like"/>
</dbReference>
<organism evidence="2 3">
    <name type="scientific">Priestia megaterium</name>
    <name type="common">Bacillus megaterium</name>
    <dbReference type="NCBI Taxonomy" id="1404"/>
    <lineage>
        <taxon>Bacteria</taxon>
        <taxon>Bacillati</taxon>
        <taxon>Bacillota</taxon>
        <taxon>Bacilli</taxon>
        <taxon>Bacillales</taxon>
        <taxon>Bacillaceae</taxon>
        <taxon>Priestia</taxon>
    </lineage>
</organism>
<dbReference type="GO" id="GO:0016740">
    <property type="term" value="F:transferase activity"/>
    <property type="evidence" value="ECO:0007669"/>
    <property type="project" value="UniProtKB-KW"/>
</dbReference>
<proteinExistence type="predicted"/>
<dbReference type="SUPFAM" id="SSF48452">
    <property type="entry name" value="TPR-like"/>
    <property type="match status" value="2"/>
</dbReference>
<dbReference type="RefSeq" id="WP_171778540.1">
    <property type="nucleotide sequence ID" value="NZ_CP045273.1"/>
</dbReference>
<name>A0A6M6E4I2_PRIMG</name>
<evidence type="ECO:0000313" key="2">
    <source>
        <dbReference type="EMBL" id="QJX80546.1"/>
    </source>
</evidence>
<dbReference type="SMART" id="SM00028">
    <property type="entry name" value="TPR"/>
    <property type="match status" value="3"/>
</dbReference>
<dbReference type="Proteomes" id="UP000501076">
    <property type="component" value="Plasmid pFDU301A"/>
</dbReference>
<reference evidence="2 3" key="1">
    <citation type="submission" date="2019-10" db="EMBL/GenBank/DDBJ databases">
        <title>Complete genome sequences for adaption low water activity.</title>
        <authorList>
            <person name="Zhao L."/>
            <person name="Zhong J."/>
        </authorList>
    </citation>
    <scope>NUCLEOTIDE SEQUENCE [LARGE SCALE GENOMIC DNA]</scope>
    <source>
        <strain evidence="2 3">FDU301</strain>
        <plasmid evidence="3">pfdu301a</plasmid>
    </source>
</reference>
<dbReference type="PANTHER" id="PTHR43630:SF2">
    <property type="entry name" value="GLYCOSYLTRANSFERASE"/>
    <property type="match status" value="1"/>
</dbReference>
<sequence>MNITVALMVKNEKTNLVETVPFFKEHFEEVLIIDTGSTDGTVEYLKEQKINLLQTKWNYSFADVRNELIKAATGDYILMLDADERINEEFVVQMRAAIQSNDLSYEVKIMNITDDNIRNSTHINIRLFKNDGNFYYEGNIHEQLKHTNGHIPKITSLLLRHYGYRSEVIRTKGKRKRNMRILQMELKKDPNNAFHNYNMSTELINIKKYNEALLHLKKAAKHSKGKTFESEVYRNIIYCLVNTKRYAEAEEFARECIKSFQKETRFYFILAQILLKTGRVEDAELEMKKGLGAFLNIGKTIDGTENLYLLMEMLKISKRKRDFDTVIKVLSALNQITESNHTIMKEFINVMLQNFEKDGLYNFIKENVADEEKQTELFFEYSVRKGIKEIPMNKVTSAENRIMKLWESSKYEQVIKETSQLEGQSKFKILGFIYVGNLERRNDTVSNWLLENKTIQAIEQFKSGQEVRKVNLEGKVYLSIIEELIKQSNLNEIGRVIQMYHYYPAKYWKEIGDVLENFYYDETAVSMYVEYLQNVTGDFDTWVKAAELLYTQEKWDDCLLLANKASQLNGNNFRPVELMILSLEKKNEIQLVNQIVTEVKNQIDHSHFINSRKM</sequence>
<dbReference type="Gene3D" id="1.25.40.10">
    <property type="entry name" value="Tetratricopeptide repeat domain"/>
    <property type="match status" value="1"/>
</dbReference>
<gene>
    <name evidence="2" type="ORF">FDZ14_31140</name>
</gene>
<dbReference type="InterPro" id="IPR011990">
    <property type="entry name" value="TPR-like_helical_dom_sf"/>
</dbReference>
<geneLocation type="plasmid" evidence="3">
    <name>pfdu301a</name>
</geneLocation>
<dbReference type="InterPro" id="IPR019734">
    <property type="entry name" value="TPR_rpt"/>
</dbReference>
<feature type="domain" description="Glycosyltransferase 2-like" evidence="1">
    <location>
        <begin position="5"/>
        <end position="135"/>
    </location>
</feature>
<dbReference type="EMBL" id="CP045273">
    <property type="protein sequence ID" value="QJX80546.1"/>
    <property type="molecule type" value="Genomic_DNA"/>
</dbReference>
<dbReference type="InterPro" id="IPR029044">
    <property type="entry name" value="Nucleotide-diphossugar_trans"/>
</dbReference>
<keyword evidence="2" id="KW-0614">Plasmid</keyword>
<evidence type="ECO:0000259" key="1">
    <source>
        <dbReference type="Pfam" id="PF00535"/>
    </source>
</evidence>
<evidence type="ECO:0000313" key="3">
    <source>
        <dbReference type="Proteomes" id="UP000501076"/>
    </source>
</evidence>
<dbReference type="AlphaFoldDB" id="A0A6M6E4I2"/>